<proteinExistence type="predicted"/>
<evidence type="ECO:0000313" key="3">
    <source>
        <dbReference type="EMBL" id="KAF9144147.1"/>
    </source>
</evidence>
<evidence type="ECO:0000256" key="1">
    <source>
        <dbReference type="SAM" id="MobiDB-lite"/>
    </source>
</evidence>
<keyword evidence="2" id="KW-1133">Transmembrane helix</keyword>
<comment type="caution">
    <text evidence="3">The sequence shown here is derived from an EMBL/GenBank/DDBJ whole genome shotgun (WGS) entry which is preliminary data.</text>
</comment>
<dbReference type="EMBL" id="JAAAUQ010001026">
    <property type="protein sequence ID" value="KAF9144147.1"/>
    <property type="molecule type" value="Genomic_DNA"/>
</dbReference>
<dbReference type="OrthoDB" id="2413364at2759"/>
<accession>A0A9P5V7L0</accession>
<reference evidence="3" key="1">
    <citation type="journal article" date="2020" name="Fungal Divers.">
        <title>Resolving the Mortierellaceae phylogeny through synthesis of multi-gene phylogenetics and phylogenomics.</title>
        <authorList>
            <person name="Vandepol N."/>
            <person name="Liber J."/>
            <person name="Desiro A."/>
            <person name="Na H."/>
            <person name="Kennedy M."/>
            <person name="Barry K."/>
            <person name="Grigoriev I.V."/>
            <person name="Miller A.N."/>
            <person name="O'Donnell K."/>
            <person name="Stajich J.E."/>
            <person name="Bonito G."/>
        </authorList>
    </citation>
    <scope>NUCLEOTIDE SEQUENCE</scope>
    <source>
        <strain evidence="3">NRRL 6426</strain>
    </source>
</reference>
<name>A0A9P5V7L0_9FUNG</name>
<gene>
    <name evidence="3" type="ORF">BG015_000196</name>
</gene>
<keyword evidence="4" id="KW-1185">Reference proteome</keyword>
<dbReference type="AlphaFoldDB" id="A0A9P5V7L0"/>
<sequence length="217" mass="23656">MAAANITDTTPWKQYFCNKDTVCSEPGFECHYNTYCIPQLKEGETCLDAKDTVAPFVARVDNIYHLYCDMPTEDFKPQNVTCPLGCEKWENCHGNVCMLKKCTKDQSLCKQGQLDYCMGLRRDEIFCYEARPHGNTHPTSTGVPQPNNVTGGPSEEKSNVGAIAGGVSAAVVVVLAVGAFFLVRRRRAAKAAKAAAAAQALPTYSSQDEKNAMSQVA</sequence>
<feature type="region of interest" description="Disordered" evidence="1">
    <location>
        <begin position="136"/>
        <end position="156"/>
    </location>
</feature>
<evidence type="ECO:0000313" key="4">
    <source>
        <dbReference type="Proteomes" id="UP000748756"/>
    </source>
</evidence>
<evidence type="ECO:0000256" key="2">
    <source>
        <dbReference type="SAM" id="Phobius"/>
    </source>
</evidence>
<keyword evidence="2" id="KW-0812">Transmembrane</keyword>
<dbReference type="Proteomes" id="UP000748756">
    <property type="component" value="Unassembled WGS sequence"/>
</dbReference>
<feature type="compositionally biased region" description="Polar residues" evidence="1">
    <location>
        <begin position="136"/>
        <end position="151"/>
    </location>
</feature>
<organism evidence="3 4">
    <name type="scientific">Linnemannia schmuckeri</name>
    <dbReference type="NCBI Taxonomy" id="64567"/>
    <lineage>
        <taxon>Eukaryota</taxon>
        <taxon>Fungi</taxon>
        <taxon>Fungi incertae sedis</taxon>
        <taxon>Mucoromycota</taxon>
        <taxon>Mortierellomycotina</taxon>
        <taxon>Mortierellomycetes</taxon>
        <taxon>Mortierellales</taxon>
        <taxon>Mortierellaceae</taxon>
        <taxon>Linnemannia</taxon>
    </lineage>
</organism>
<feature type="transmembrane region" description="Helical" evidence="2">
    <location>
        <begin position="160"/>
        <end position="183"/>
    </location>
</feature>
<keyword evidence="2" id="KW-0472">Membrane</keyword>
<protein>
    <submittedName>
        <fullName evidence="3">Uncharacterized protein</fullName>
    </submittedName>
</protein>